<evidence type="ECO:0000313" key="7">
    <source>
        <dbReference type="Proteomes" id="UP000291343"/>
    </source>
</evidence>
<evidence type="ECO:0000259" key="4">
    <source>
        <dbReference type="PROSITE" id="PS51029"/>
    </source>
</evidence>
<gene>
    <name evidence="6" type="ORF">LSTR_LSTR004178</name>
</gene>
<feature type="compositionally biased region" description="Polar residues" evidence="3">
    <location>
        <begin position="13"/>
        <end position="26"/>
    </location>
</feature>
<accession>A0A482XA49</accession>
<dbReference type="SMR" id="A0A482XA49"/>
<dbReference type="InParanoid" id="A0A482XA49"/>
<dbReference type="SMART" id="SM00595">
    <property type="entry name" value="MADF"/>
    <property type="match status" value="1"/>
</dbReference>
<feature type="domain" description="MADF" evidence="4">
    <location>
        <begin position="37"/>
        <end position="129"/>
    </location>
</feature>
<dbReference type="InterPro" id="IPR004210">
    <property type="entry name" value="BESS_motif"/>
</dbReference>
<dbReference type="PROSITE" id="PS51029">
    <property type="entry name" value="MADF"/>
    <property type="match status" value="1"/>
</dbReference>
<feature type="coiled-coil region" evidence="2">
    <location>
        <begin position="270"/>
        <end position="319"/>
    </location>
</feature>
<feature type="compositionally biased region" description="Acidic residues" evidence="3">
    <location>
        <begin position="354"/>
        <end position="363"/>
    </location>
</feature>
<evidence type="ECO:0000313" key="6">
    <source>
        <dbReference type="EMBL" id="RZF42370.1"/>
    </source>
</evidence>
<dbReference type="Proteomes" id="UP000291343">
    <property type="component" value="Unassembled WGS sequence"/>
</dbReference>
<feature type="region of interest" description="Disordered" evidence="3">
    <location>
        <begin position="190"/>
        <end position="267"/>
    </location>
</feature>
<evidence type="ECO:0000256" key="3">
    <source>
        <dbReference type="SAM" id="MobiDB-lite"/>
    </source>
</evidence>
<dbReference type="EMBL" id="QKKF02015211">
    <property type="protein sequence ID" value="RZF42370.1"/>
    <property type="molecule type" value="Genomic_DNA"/>
</dbReference>
<feature type="region of interest" description="Disordered" evidence="3">
    <location>
        <begin position="136"/>
        <end position="162"/>
    </location>
</feature>
<feature type="region of interest" description="Disordered" evidence="3">
    <location>
        <begin position="354"/>
        <end position="384"/>
    </location>
</feature>
<dbReference type="AlphaFoldDB" id="A0A482XA49"/>
<dbReference type="InterPro" id="IPR006578">
    <property type="entry name" value="MADF-dom"/>
</dbReference>
<keyword evidence="1" id="KW-0539">Nucleus</keyword>
<dbReference type="PROSITE" id="PS51031">
    <property type="entry name" value="BESS"/>
    <property type="match status" value="1"/>
</dbReference>
<feature type="compositionally biased region" description="Low complexity" evidence="3">
    <location>
        <begin position="191"/>
        <end position="241"/>
    </location>
</feature>
<sequence>MTDPKTGMADNGPGSNSSVQQEEGASNNEKLITLTERFLKLIENRPAIWDTRRQDNKDTNFVISRWKEISRAMNIRREILLRTWDTLRTHLDIACLMVHPELLNDEFEEELKIKYPFFGPMMFMKQVQPLWMSATINQQPKTPPPAPSTSAASDPAQSKADVNNNGEMVIHANEYVREIVIYISDGSGPVQEADNQAQAEDQNHAPVEAPNEAPAEAQNQAPSEAPNEAPAEAQNQAPAEGQNRDPGKAQNLAPKPAKKPAKKRKLYMEKDMCKKKMLKLEQKMNTLQNNIQEKMNTLQNNIQEKINTLQNNIQCQENEDVRFYKTFLPYISKIPSKKRLQFRKRIVEVMDEFAEQSESETEEETRPRSPVVVVHNEESSDSLM</sequence>
<feature type="region of interest" description="Disordered" evidence="3">
    <location>
        <begin position="1"/>
        <end position="26"/>
    </location>
</feature>
<protein>
    <recommendedName>
        <fullName evidence="8">MADF domain-containing protein</fullName>
    </recommendedName>
</protein>
<dbReference type="GO" id="GO:0005634">
    <property type="term" value="C:nucleus"/>
    <property type="evidence" value="ECO:0007669"/>
    <property type="project" value="UniProtKB-SubCell"/>
</dbReference>
<name>A0A482XA49_LAOST</name>
<dbReference type="GO" id="GO:0003677">
    <property type="term" value="F:DNA binding"/>
    <property type="evidence" value="ECO:0007669"/>
    <property type="project" value="InterPro"/>
</dbReference>
<evidence type="ECO:0000256" key="2">
    <source>
        <dbReference type="SAM" id="Coils"/>
    </source>
</evidence>
<feature type="domain" description="BESS" evidence="5">
    <location>
        <begin position="317"/>
        <end position="356"/>
    </location>
</feature>
<feature type="compositionally biased region" description="Basic residues" evidence="3">
    <location>
        <begin position="256"/>
        <end position="265"/>
    </location>
</feature>
<feature type="compositionally biased region" description="Low complexity" evidence="3">
    <location>
        <begin position="148"/>
        <end position="158"/>
    </location>
</feature>
<comment type="caution">
    <text evidence="6">The sequence shown here is derived from an EMBL/GenBank/DDBJ whole genome shotgun (WGS) entry which is preliminary data.</text>
</comment>
<comment type="subcellular location">
    <subcellularLocation>
        <location evidence="1">Nucleus</location>
    </subcellularLocation>
</comment>
<organism evidence="6 7">
    <name type="scientific">Laodelphax striatellus</name>
    <name type="common">Small brown planthopper</name>
    <name type="synonym">Delphax striatella</name>
    <dbReference type="NCBI Taxonomy" id="195883"/>
    <lineage>
        <taxon>Eukaryota</taxon>
        <taxon>Metazoa</taxon>
        <taxon>Ecdysozoa</taxon>
        <taxon>Arthropoda</taxon>
        <taxon>Hexapoda</taxon>
        <taxon>Insecta</taxon>
        <taxon>Pterygota</taxon>
        <taxon>Neoptera</taxon>
        <taxon>Paraneoptera</taxon>
        <taxon>Hemiptera</taxon>
        <taxon>Auchenorrhyncha</taxon>
        <taxon>Fulgoroidea</taxon>
        <taxon>Delphacidae</taxon>
        <taxon>Criomorphinae</taxon>
        <taxon>Laodelphax</taxon>
    </lineage>
</organism>
<keyword evidence="7" id="KW-1185">Reference proteome</keyword>
<evidence type="ECO:0000256" key="1">
    <source>
        <dbReference type="PROSITE-ProRule" id="PRU00371"/>
    </source>
</evidence>
<dbReference type="Pfam" id="PF10545">
    <property type="entry name" value="MADF_DNA_bdg"/>
    <property type="match status" value="1"/>
</dbReference>
<keyword evidence="2" id="KW-0175">Coiled coil</keyword>
<evidence type="ECO:0008006" key="8">
    <source>
        <dbReference type="Google" id="ProtNLM"/>
    </source>
</evidence>
<proteinExistence type="predicted"/>
<reference evidence="6 7" key="1">
    <citation type="journal article" date="2017" name="Gigascience">
        <title>Genome sequence of the small brown planthopper, Laodelphax striatellus.</title>
        <authorList>
            <person name="Zhu J."/>
            <person name="Jiang F."/>
            <person name="Wang X."/>
            <person name="Yang P."/>
            <person name="Bao Y."/>
            <person name="Zhao W."/>
            <person name="Wang W."/>
            <person name="Lu H."/>
            <person name="Wang Q."/>
            <person name="Cui N."/>
            <person name="Li J."/>
            <person name="Chen X."/>
            <person name="Luo L."/>
            <person name="Yu J."/>
            <person name="Kang L."/>
            <person name="Cui F."/>
        </authorList>
    </citation>
    <scope>NUCLEOTIDE SEQUENCE [LARGE SCALE GENOMIC DNA]</scope>
    <source>
        <strain evidence="6">Lst14</strain>
    </source>
</reference>
<evidence type="ECO:0000259" key="5">
    <source>
        <dbReference type="PROSITE" id="PS51031"/>
    </source>
</evidence>